<organism evidence="6 7">
    <name type="scientific">Pogona vitticeps</name>
    <name type="common">central bearded dragon</name>
    <dbReference type="NCBI Taxonomy" id="103695"/>
    <lineage>
        <taxon>Eukaryota</taxon>
        <taxon>Metazoa</taxon>
        <taxon>Chordata</taxon>
        <taxon>Craniata</taxon>
        <taxon>Vertebrata</taxon>
        <taxon>Euteleostomi</taxon>
        <taxon>Lepidosauria</taxon>
        <taxon>Squamata</taxon>
        <taxon>Bifurcata</taxon>
        <taxon>Unidentata</taxon>
        <taxon>Episquamata</taxon>
        <taxon>Toxicofera</taxon>
        <taxon>Iguania</taxon>
        <taxon>Acrodonta</taxon>
        <taxon>Agamidae</taxon>
        <taxon>Amphibolurinae</taxon>
        <taxon>Pogona</taxon>
    </lineage>
</organism>
<evidence type="ECO:0000256" key="4">
    <source>
        <dbReference type="SAM" id="Coils"/>
    </source>
</evidence>
<proteinExistence type="inferred from homology"/>
<keyword evidence="1 3" id="KW-0403">Intermediate filament</keyword>
<evidence type="ECO:0000313" key="7">
    <source>
        <dbReference type="RefSeq" id="XP_072843182.1"/>
    </source>
</evidence>
<dbReference type="RefSeq" id="XP_072843182.1">
    <property type="nucleotide sequence ID" value="XM_072987081.1"/>
</dbReference>
<comment type="similarity">
    <text evidence="3">Belongs to the intermediate filament family.</text>
</comment>
<dbReference type="PRINTS" id="PR01276">
    <property type="entry name" value="TYPE2KERATIN"/>
</dbReference>
<dbReference type="SMART" id="SM01391">
    <property type="entry name" value="Filament"/>
    <property type="match status" value="1"/>
</dbReference>
<dbReference type="PANTHER" id="PTHR45616">
    <property type="entry name" value="GATA-TYPE DOMAIN-CONTAINING PROTEIN"/>
    <property type="match status" value="1"/>
</dbReference>
<dbReference type="InterPro" id="IPR018039">
    <property type="entry name" value="IF_conserved"/>
</dbReference>
<feature type="coiled-coil region" evidence="4">
    <location>
        <begin position="106"/>
        <end position="154"/>
    </location>
</feature>
<protein>
    <submittedName>
        <fullName evidence="7">Keratin, type II cytoskeletal 73-like</fullName>
    </submittedName>
</protein>
<dbReference type="Pfam" id="PF00038">
    <property type="entry name" value="Filament"/>
    <property type="match status" value="2"/>
</dbReference>
<dbReference type="Proteomes" id="UP001652642">
    <property type="component" value="Chromosome 2"/>
</dbReference>
<reference evidence="7" key="2">
    <citation type="submission" date="2025-08" db="UniProtKB">
        <authorList>
            <consortium name="RefSeq"/>
        </authorList>
    </citation>
    <scope>IDENTIFICATION</scope>
</reference>
<sequence>MHYGIPRSYAERRSSAASYQNECHHVVRVSEDLLKPFCVGVDPEIQRLRAEEREQMKHLNNQFACFIEKVRCLQQRNQVLANKWHFLQKQVAPPKRDLKPLFENCISNLGKQLDFLMSKKEQIEAERHKIRQKVEEFKSKYEEEIKQRMATENDFVLLKKDVDSAFMDKVKLEAKATAMKGEIEFLRCVHNEEIALLQEQIQEATILMQMDNRQDLDVTSVLQNVESWYQSVAQRSKEEANVLYRSKYQELKKQRCQMYQDLKTFRCEIGKLSWMVQRLKSETERKKKQVACLKSAICDAQQRGSCSLKDAQDKQDELYGALQNSKDDLACLRQSYQKLLQDKMALDIEITTYKSLLEGEETRSGKGYSLFQRKSFFFIITRVMVRSLEKQNKALETKWNLLQEYALPARKNLEPYYENFISNMKKEIDSLLSEREHLARENDAVQHLVEELKSK</sequence>
<dbReference type="GeneID" id="110090291"/>
<accession>A0ABM5FCQ8</accession>
<keyword evidence="2 4" id="KW-0175">Coiled coil</keyword>
<dbReference type="PROSITE" id="PS00226">
    <property type="entry name" value="IF_ROD_1"/>
    <property type="match status" value="1"/>
</dbReference>
<dbReference type="PROSITE" id="PS51842">
    <property type="entry name" value="IF_ROD_2"/>
    <property type="match status" value="1"/>
</dbReference>
<dbReference type="Gene3D" id="1.20.5.500">
    <property type="entry name" value="Single helix bin"/>
    <property type="match status" value="1"/>
</dbReference>
<evidence type="ECO:0000256" key="3">
    <source>
        <dbReference type="RuleBase" id="RU000685"/>
    </source>
</evidence>
<dbReference type="PANTHER" id="PTHR45616:SF19">
    <property type="entry name" value="KERATIN 90"/>
    <property type="match status" value="1"/>
</dbReference>
<name>A0ABM5FCQ8_9SAUR</name>
<evidence type="ECO:0000259" key="5">
    <source>
        <dbReference type="PROSITE" id="PS51842"/>
    </source>
</evidence>
<evidence type="ECO:0000256" key="2">
    <source>
        <dbReference type="ARBA" id="ARBA00023054"/>
    </source>
</evidence>
<dbReference type="SUPFAM" id="SSF64593">
    <property type="entry name" value="Intermediate filament protein, coiled coil region"/>
    <property type="match status" value="2"/>
</dbReference>
<feature type="coiled-coil region" evidence="4">
    <location>
        <begin position="276"/>
        <end position="342"/>
    </location>
</feature>
<reference evidence="6" key="1">
    <citation type="submission" date="2025-05" db="UniProtKB">
        <authorList>
            <consortium name="RefSeq"/>
        </authorList>
    </citation>
    <scope>NUCLEOTIDE SEQUENCE [LARGE SCALE GENOMIC DNA]</scope>
</reference>
<feature type="domain" description="IF rod" evidence="5">
    <location>
        <begin position="52"/>
        <end position="364"/>
    </location>
</feature>
<dbReference type="InterPro" id="IPR003054">
    <property type="entry name" value="Keratin_II"/>
</dbReference>
<gene>
    <name evidence="7" type="primary">LOC110090291</name>
</gene>
<dbReference type="Gene3D" id="1.20.5.170">
    <property type="match status" value="1"/>
</dbReference>
<dbReference type="InterPro" id="IPR039008">
    <property type="entry name" value="IF_rod_dom"/>
</dbReference>
<keyword evidence="6" id="KW-1185">Reference proteome</keyword>
<evidence type="ECO:0000313" key="6">
    <source>
        <dbReference type="Proteomes" id="UP001652642"/>
    </source>
</evidence>
<feature type="coiled-coil region" evidence="4">
    <location>
        <begin position="421"/>
        <end position="455"/>
    </location>
</feature>
<dbReference type="Gene3D" id="1.20.5.1160">
    <property type="entry name" value="Vasodilator-stimulated phosphoprotein"/>
    <property type="match status" value="1"/>
</dbReference>
<evidence type="ECO:0000256" key="1">
    <source>
        <dbReference type="ARBA" id="ARBA00022754"/>
    </source>
</evidence>